<accession>A0A7J8LYL0</accession>
<sequence>MISIPTKMDMMASIEGIVREIEQGFVISNMEDDVPSFVKVRDDGINCTDETQISGIQVDGVIAKLGFPNSFRIKANGFAGGVWVVWNENILIDILELHPQMIYMRFKV</sequence>
<evidence type="ECO:0000313" key="1">
    <source>
        <dbReference type="EMBL" id="MBA0557548.1"/>
    </source>
</evidence>
<evidence type="ECO:0008006" key="3">
    <source>
        <dbReference type="Google" id="ProtNLM"/>
    </source>
</evidence>
<protein>
    <recommendedName>
        <fullName evidence="3">DUF4283 domain-containing protein</fullName>
    </recommendedName>
</protein>
<evidence type="ECO:0000313" key="2">
    <source>
        <dbReference type="Proteomes" id="UP000593572"/>
    </source>
</evidence>
<dbReference type="EMBL" id="JABEZX010000006">
    <property type="protein sequence ID" value="MBA0557548.1"/>
    <property type="molecule type" value="Genomic_DNA"/>
</dbReference>
<organism evidence="1 2">
    <name type="scientific">Gossypium lobatum</name>
    <dbReference type="NCBI Taxonomy" id="34289"/>
    <lineage>
        <taxon>Eukaryota</taxon>
        <taxon>Viridiplantae</taxon>
        <taxon>Streptophyta</taxon>
        <taxon>Embryophyta</taxon>
        <taxon>Tracheophyta</taxon>
        <taxon>Spermatophyta</taxon>
        <taxon>Magnoliopsida</taxon>
        <taxon>eudicotyledons</taxon>
        <taxon>Gunneridae</taxon>
        <taxon>Pentapetalae</taxon>
        <taxon>rosids</taxon>
        <taxon>malvids</taxon>
        <taxon>Malvales</taxon>
        <taxon>Malvaceae</taxon>
        <taxon>Malvoideae</taxon>
        <taxon>Gossypium</taxon>
    </lineage>
</organism>
<gene>
    <name evidence="1" type="ORF">Golob_014611</name>
</gene>
<proteinExistence type="predicted"/>
<dbReference type="AlphaFoldDB" id="A0A7J8LYL0"/>
<feature type="non-terminal residue" evidence="1">
    <location>
        <position position="1"/>
    </location>
</feature>
<comment type="caution">
    <text evidence="1">The sequence shown here is derived from an EMBL/GenBank/DDBJ whole genome shotgun (WGS) entry which is preliminary data.</text>
</comment>
<reference evidence="1 2" key="1">
    <citation type="journal article" date="2019" name="Genome Biol. Evol.">
        <title>Insights into the evolution of the New World diploid cottons (Gossypium, subgenus Houzingenia) based on genome sequencing.</title>
        <authorList>
            <person name="Grover C.E."/>
            <person name="Arick M.A. 2nd"/>
            <person name="Thrash A."/>
            <person name="Conover J.L."/>
            <person name="Sanders W.S."/>
            <person name="Peterson D.G."/>
            <person name="Frelichowski J.E."/>
            <person name="Scheffler J.A."/>
            <person name="Scheffler B.E."/>
            <person name="Wendel J.F."/>
        </authorList>
    </citation>
    <scope>NUCLEOTIDE SEQUENCE [LARGE SCALE GENOMIC DNA]</scope>
    <source>
        <strain evidence="1">157</strain>
        <tissue evidence="1">Leaf</tissue>
    </source>
</reference>
<dbReference type="Proteomes" id="UP000593572">
    <property type="component" value="Unassembled WGS sequence"/>
</dbReference>
<keyword evidence="2" id="KW-1185">Reference proteome</keyword>
<name>A0A7J8LYL0_9ROSI</name>